<accession>A0A6A2X5V7</accession>
<dbReference type="PANTHER" id="PTHR46336">
    <property type="entry name" value="OS02G0260700 PROTEIN"/>
    <property type="match status" value="1"/>
</dbReference>
<dbReference type="PANTHER" id="PTHR46336:SF3">
    <property type="entry name" value="BTB_POZ DOMAIN-CONTAINING PROTEIN POB1"/>
    <property type="match status" value="1"/>
</dbReference>
<dbReference type="AlphaFoldDB" id="A0A6A2X5V7"/>
<comment type="caution">
    <text evidence="1">The sequence shown here is derived from an EMBL/GenBank/DDBJ whole genome shotgun (WGS) entry which is preliminary data.</text>
</comment>
<protein>
    <submittedName>
        <fullName evidence="1">G-protein 1</fullName>
    </submittedName>
</protein>
<dbReference type="Proteomes" id="UP000436088">
    <property type="component" value="Unassembled WGS sequence"/>
</dbReference>
<gene>
    <name evidence="1" type="ORF">F3Y22_tig00112131pilonHSYRG00004</name>
</gene>
<dbReference type="InterPro" id="IPR045890">
    <property type="entry name" value="POB1-like"/>
</dbReference>
<reference evidence="1" key="1">
    <citation type="submission" date="2019-09" db="EMBL/GenBank/DDBJ databases">
        <title>Draft genome information of white flower Hibiscus syriacus.</title>
        <authorList>
            <person name="Kim Y.-M."/>
        </authorList>
    </citation>
    <scope>NUCLEOTIDE SEQUENCE [LARGE SCALE GENOMIC DNA]</scope>
    <source>
        <strain evidence="1">YM2019G1</strain>
    </source>
</reference>
<keyword evidence="2" id="KW-1185">Reference proteome</keyword>
<proteinExistence type="predicted"/>
<dbReference type="EMBL" id="VEPZ02001510">
    <property type="protein sequence ID" value="KAE8670441.1"/>
    <property type="molecule type" value="Genomic_DNA"/>
</dbReference>
<name>A0A6A2X5V7_HIBSY</name>
<dbReference type="GO" id="GO:0010114">
    <property type="term" value="P:response to red light"/>
    <property type="evidence" value="ECO:0007669"/>
    <property type="project" value="TreeGrafter"/>
</dbReference>
<organism evidence="1 2">
    <name type="scientific">Hibiscus syriacus</name>
    <name type="common">Rose of Sharon</name>
    <dbReference type="NCBI Taxonomy" id="106335"/>
    <lineage>
        <taxon>Eukaryota</taxon>
        <taxon>Viridiplantae</taxon>
        <taxon>Streptophyta</taxon>
        <taxon>Embryophyta</taxon>
        <taxon>Tracheophyta</taxon>
        <taxon>Spermatophyta</taxon>
        <taxon>Magnoliopsida</taxon>
        <taxon>eudicotyledons</taxon>
        <taxon>Gunneridae</taxon>
        <taxon>Pentapetalae</taxon>
        <taxon>rosids</taxon>
        <taxon>malvids</taxon>
        <taxon>Malvales</taxon>
        <taxon>Malvaceae</taxon>
        <taxon>Malvoideae</taxon>
        <taxon>Hibiscus</taxon>
    </lineage>
</organism>
<evidence type="ECO:0000313" key="2">
    <source>
        <dbReference type="Proteomes" id="UP000436088"/>
    </source>
</evidence>
<sequence>MTCRKLKKVLACNDFDKELSSKLVLEALFLKAEAPHRRRSLGLESVTQNRRFIERANKYRSSKVVEFELPCQCQQCVVYLDLKRDECAHLFPSRRVYSQAFHQGGHSFFLSAHCNMDQHTSIHYFGLFLGKQDIVLQHQSETG</sequence>
<dbReference type="GO" id="GO:0005634">
    <property type="term" value="C:nucleus"/>
    <property type="evidence" value="ECO:0007669"/>
    <property type="project" value="TreeGrafter"/>
</dbReference>
<evidence type="ECO:0000313" key="1">
    <source>
        <dbReference type="EMBL" id="KAE8670441.1"/>
    </source>
</evidence>